<sequence length="537" mass="61385">MTDIDLKAQRHWWDGSLIYHIYIRSFKDGNGDGLGDIIGAHEMLPYLNWLGVGGIWLSPSMPSPDRDWGYDVADYKGVHPSIGTMEELERFISTAAELGIHVLLDLVPNHTSDQHAWFIESKGNPKSKYRDYYVWAKGKGPNQPPNNWIDATGSSAWTFDEASGEYYLHNFLKSQPDLNWWNPQIHREMDEIVQFWFAKGVAGFRIDVAHGLYKDKDLRDDPIAPPEDTVNERFNLIEKYSKNQPEVHDVYRRWRNLAESYSPPRLLLGETWVDGLEGLAKFYGKNDELQMAFNFLFTFSKFDASSLRKSIAETLRHLPEGSTPVWTASNHDISRFPTRWAKGDAKKIRVALTILATLPGTLVIYYGDELGFGDEAVPPKMMRDEMTAGIPGTRFERDSARLPMSWNSSANRGFSDGDSAPWLPYRANDYQDVASQMANRNSILHYARELFALRKTAYDFRREHFALLESPPDVLYYRTGRSYVASNLSDATIIAHCDPNSIVLHSLDNTSWEVQSDTIQLAGWESVISTQELRFTF</sequence>
<dbReference type="InterPro" id="IPR017853">
    <property type="entry name" value="GH"/>
</dbReference>
<reference evidence="5 6" key="1">
    <citation type="submission" date="2015-01" db="EMBL/GenBank/DDBJ databases">
        <title>Draft genome of the acidophilic iron oxidizer Acidithrix ferrooxidans strain Py-F3.</title>
        <authorList>
            <person name="Poehlein A."/>
            <person name="Eisen S."/>
            <person name="Schloemann M."/>
            <person name="Johnson B.D."/>
            <person name="Daniel R."/>
            <person name="Muehling M."/>
        </authorList>
    </citation>
    <scope>NUCLEOTIDE SEQUENCE [LARGE SCALE GENOMIC DNA]</scope>
    <source>
        <strain evidence="5 6">Py-F3</strain>
    </source>
</reference>
<dbReference type="Gene3D" id="3.20.20.80">
    <property type="entry name" value="Glycosidases"/>
    <property type="match status" value="1"/>
</dbReference>
<dbReference type="FunFam" id="3.90.400.10:FF:000002">
    <property type="entry name" value="Sucrose isomerase"/>
    <property type="match status" value="1"/>
</dbReference>
<dbReference type="GO" id="GO:0004574">
    <property type="term" value="F:oligo-1,6-glucosidase activity"/>
    <property type="evidence" value="ECO:0007669"/>
    <property type="project" value="UniProtKB-EC"/>
</dbReference>
<name>A0A0D8HJQ4_9ACTN</name>
<keyword evidence="3 5" id="KW-0326">Glycosidase</keyword>
<proteinExistence type="inferred from homology"/>
<feature type="domain" description="Glycosyl hydrolase family 13 catalytic" evidence="4">
    <location>
        <begin position="20"/>
        <end position="401"/>
    </location>
</feature>
<dbReference type="SMART" id="SM00642">
    <property type="entry name" value="Aamy"/>
    <property type="match status" value="1"/>
</dbReference>
<evidence type="ECO:0000256" key="1">
    <source>
        <dbReference type="ARBA" id="ARBA00008061"/>
    </source>
</evidence>
<dbReference type="Gene3D" id="3.90.400.10">
    <property type="entry name" value="Oligo-1,6-glucosidase, Domain 2"/>
    <property type="match status" value="1"/>
</dbReference>
<evidence type="ECO:0000313" key="6">
    <source>
        <dbReference type="Proteomes" id="UP000032360"/>
    </source>
</evidence>
<keyword evidence="2 5" id="KW-0378">Hydrolase</keyword>
<comment type="similarity">
    <text evidence="1">Belongs to the glycosyl hydrolase 13 family.</text>
</comment>
<dbReference type="EMBL" id="JXYS01000025">
    <property type="protein sequence ID" value="KJF18119.1"/>
    <property type="molecule type" value="Genomic_DNA"/>
</dbReference>
<dbReference type="GO" id="GO:0004556">
    <property type="term" value="F:alpha-amylase activity"/>
    <property type="evidence" value="ECO:0007669"/>
    <property type="project" value="TreeGrafter"/>
</dbReference>
<comment type="caution">
    <text evidence="5">The sequence shown here is derived from an EMBL/GenBank/DDBJ whole genome shotgun (WGS) entry which is preliminary data.</text>
</comment>
<dbReference type="InterPro" id="IPR045857">
    <property type="entry name" value="O16G_dom_2"/>
</dbReference>
<dbReference type="InterPro" id="IPR006047">
    <property type="entry name" value="GH13_cat_dom"/>
</dbReference>
<keyword evidence="6" id="KW-1185">Reference proteome</keyword>
<organism evidence="5 6">
    <name type="scientific">Acidithrix ferrooxidans</name>
    <dbReference type="NCBI Taxonomy" id="1280514"/>
    <lineage>
        <taxon>Bacteria</taxon>
        <taxon>Bacillati</taxon>
        <taxon>Actinomycetota</taxon>
        <taxon>Acidimicrobiia</taxon>
        <taxon>Acidimicrobiales</taxon>
        <taxon>Acidimicrobiaceae</taxon>
        <taxon>Acidithrix</taxon>
    </lineage>
</organism>
<dbReference type="Pfam" id="PF00128">
    <property type="entry name" value="Alpha-amylase"/>
    <property type="match status" value="1"/>
</dbReference>
<dbReference type="Proteomes" id="UP000032360">
    <property type="component" value="Unassembled WGS sequence"/>
</dbReference>
<dbReference type="SUPFAM" id="SSF51445">
    <property type="entry name" value="(Trans)glycosidases"/>
    <property type="match status" value="1"/>
</dbReference>
<evidence type="ECO:0000256" key="2">
    <source>
        <dbReference type="ARBA" id="ARBA00022801"/>
    </source>
</evidence>
<gene>
    <name evidence="5" type="primary">malL1</name>
    <name evidence="5" type="ORF">AXFE_10200</name>
</gene>
<dbReference type="PANTHER" id="PTHR10357">
    <property type="entry name" value="ALPHA-AMYLASE FAMILY MEMBER"/>
    <property type="match status" value="1"/>
</dbReference>
<evidence type="ECO:0000259" key="4">
    <source>
        <dbReference type="SMART" id="SM00642"/>
    </source>
</evidence>
<dbReference type="STRING" id="1280514.AXFE_10200"/>
<evidence type="ECO:0000313" key="5">
    <source>
        <dbReference type="EMBL" id="KJF18119.1"/>
    </source>
</evidence>
<dbReference type="EC" id="3.2.1.10" evidence="5"/>
<dbReference type="AlphaFoldDB" id="A0A0D8HJQ4"/>
<evidence type="ECO:0000256" key="3">
    <source>
        <dbReference type="ARBA" id="ARBA00023295"/>
    </source>
</evidence>
<dbReference type="GO" id="GO:0009313">
    <property type="term" value="P:oligosaccharide catabolic process"/>
    <property type="evidence" value="ECO:0007669"/>
    <property type="project" value="TreeGrafter"/>
</dbReference>
<dbReference type="RefSeq" id="WP_052604774.1">
    <property type="nucleotide sequence ID" value="NZ_JXYS01000025.1"/>
</dbReference>
<dbReference type="OrthoDB" id="9043248at2"/>
<protein>
    <submittedName>
        <fullName evidence="5">Oligo-1,6-glucosidase</fullName>
        <ecNumber evidence="5">3.2.1.10</ecNumber>
    </submittedName>
</protein>
<dbReference type="PATRIC" id="fig|1280514.3.peg.1342"/>
<accession>A0A0D8HJQ4</accession>
<dbReference type="PANTHER" id="PTHR10357:SF179">
    <property type="entry name" value="NEUTRAL AND BASIC AMINO ACID TRANSPORT PROTEIN RBAT"/>
    <property type="match status" value="1"/>
</dbReference>